<feature type="compositionally biased region" description="Polar residues" evidence="1">
    <location>
        <begin position="1181"/>
        <end position="1216"/>
    </location>
</feature>
<keyword evidence="4" id="KW-1185">Reference proteome</keyword>
<dbReference type="GeneTree" id="ENSGT00530000063472"/>
<feature type="region of interest" description="Disordered" evidence="1">
    <location>
        <begin position="49"/>
        <end position="73"/>
    </location>
</feature>
<reference evidence="3" key="2">
    <citation type="submission" date="2025-09" db="UniProtKB">
        <authorList>
            <consortium name="Ensembl"/>
        </authorList>
    </citation>
    <scope>IDENTIFICATION</scope>
</reference>
<evidence type="ECO:0000256" key="2">
    <source>
        <dbReference type="SAM" id="Phobius"/>
    </source>
</evidence>
<evidence type="ECO:0000313" key="3">
    <source>
        <dbReference type="Ensembl" id="ENSEBUP00000024277.1"/>
    </source>
</evidence>
<feature type="region of interest" description="Disordered" evidence="1">
    <location>
        <begin position="1287"/>
        <end position="1392"/>
    </location>
</feature>
<feature type="region of interest" description="Disordered" evidence="1">
    <location>
        <begin position="1729"/>
        <end position="1756"/>
    </location>
</feature>
<dbReference type="InterPro" id="IPR024606">
    <property type="entry name" value="KIAA1549"/>
</dbReference>
<feature type="transmembrane region" description="Helical" evidence="2">
    <location>
        <begin position="1067"/>
        <end position="1091"/>
    </location>
</feature>
<feature type="compositionally biased region" description="Basic and acidic residues" evidence="1">
    <location>
        <begin position="1297"/>
        <end position="1313"/>
    </location>
</feature>
<evidence type="ECO:0000313" key="4">
    <source>
        <dbReference type="Proteomes" id="UP000694388"/>
    </source>
</evidence>
<accession>A0A8C4R359</accession>
<dbReference type="PANTHER" id="PTHR21590:SF6">
    <property type="entry name" value="SEA DOMAIN-CONTAINING PROTEIN"/>
    <property type="match status" value="1"/>
</dbReference>
<keyword evidence="2" id="KW-0472">Membrane</keyword>
<protein>
    <submittedName>
        <fullName evidence="3">Uncharacterized protein</fullName>
    </submittedName>
</protein>
<dbReference type="PANTHER" id="PTHR21590">
    <property type="entry name" value="SEA DOMAIN-CONTAINING PROTEIN"/>
    <property type="match status" value="1"/>
</dbReference>
<sequence length="1787" mass="194728">MGTMHQLEKPEHRQVSPHLRIVILIIMLFFFFILPARHSVVEAVTPAGETSTATSHDGLQMSSPTTGSKDSWGTFQDSIATESKPYMEPECCTPEVLQFSSELAIHTNIPINQLPISTPPTELAPSGLFTTANKLNQNDIYEPWHGESFGLKPSITTQLKEGPTFIEKSQELTSSAFTASTEYSNTDHDLGERIPLRTSSPLPFNAVSSTQAVNLFAVSASTTTMLLPSMQSNILFSQAPEILSYYLANSPYSEMITLPATTTLMPFTILGEENNRFVAHDAINSQYLNSTMKQMPSVTVWKTSPSEWSTILKNEFLTRSNLSDKVYPSPLLSLSGIDETNTASSHSNELPLLKFFGSSIYPLNISFQSEVTSSYDFSNYFTVHSTFTPTSVQGITDIYATEIGNSHGLSFDYKHLFAKPFASSSFDRDITESYIHETIIPTETNIFGLMDRSSPVRASIDRLNPSEEVSSAAQSYDAFSVTQASFSTGLPLSTWSPSANFSYSPITNAFMSETSFSGLILDPEVDRSSIPSSFSSAWSTRSTTVDPMQTISDSWQLPSQAIFNNASSMLQSSHFITSIESTFATIMKVPFVSSVQDISIITTSVSYSSILGNEATSFVPFTTSSSVAPIPPTMISLTPSTTQSSNEFSEIFTSFTSSVDASSTFFPSTSPPASTTSSLSWTTYPTPISPKTTSSYIQPLACNITSSMWVVTGFIVNNKGSTTDSIFRHNLSRGLEQSLLKALKRNNSNVQIVSLATSGIATNLEVVYVMIDSAGIFMPWAICKALMDLGDASLMSTMMQHLDRVVVKETCRPHDTFNHTQLVQTVLQLVEETVDVRLCHFSTSMENGLRQALLAASSTTSRVSYTVQMTNTSRTPHSLVVVLTYMAKHGAQQLDGTETAEILRSLSPALLGFYLGYPPSILAEPVVHPMLDTSLDTRRYWVKTVILAVSDGDLGNLLAFTSAIERGLARLYDRALSLQAKSRRSRAARSRDFTVQVVNVSREPGKEEPVSVVHYAQHGNISILASSAALLLSNLDLQTAAIILGYRVQTLASVVERQLGIASGSNNLWIIPAVLVPTVFFLALIVALLFWKFCHPSSLEFKADTMSNIHRTKSVQGFDYAKKALGSDLRLNQAVNTPTKVHGVGNHSPGGKGTPAIRSLPPATPSKVWGRNSRVAHSDTESALSGRSTGPDSEPQSPTSAFTSPISNGKASTLTLRSRGPESVWVEQPTLLIEPPSATRRSQEETSIQLLPLQPVLDSFQSERTQETVLGMNELVRVTRLPAENERKPRVRGVNKKKVEGAVKREGETERQRPTSQMSQALPHEKKARGVTQQTQQQIDHILDPGSQIPSVFLDSKSSRAKKGRKKRSPQHPAADQECLLGSDTDAPSRLASNGVHMSEIDSTFETVAATKHSTKTPSMPADHTPPPVPARQGYNIHSAKSDSLASQHNITGKEGQLRIDEPTIDEARRRMHSLLDEAFALVSSAAAVGPRAIPTISQARMTPLSQTSWGELNRPPCSGPCNVQASSEAWPSQHNGILGPGCIQIHSTNPQRITTRQQPIQQGPRSYAQFSPIPLQSPFPMAFPHTSYVQPYDVPYSQAPASLRAFPYAGGPNLQPVALPPSALFIHSPRRALEPRALPAESLVLPPSSQNAVATSLPGTQPAGQAVHDRGVFWVPYNAGHVPQREGHTTETTSVRTVEYHLPSDLHTLPNASVSWPPGTRHIQATIPARPSGPWSERAESRHASTVPDSGRELVQPPSVLDWQELGKDRGDWIQLALAGARVRTS</sequence>
<dbReference type="Pfam" id="PF12877">
    <property type="entry name" value="KIAA1549"/>
    <property type="match status" value="1"/>
</dbReference>
<keyword evidence="2" id="KW-1133">Transmembrane helix</keyword>
<evidence type="ECO:0000256" key="1">
    <source>
        <dbReference type="SAM" id="MobiDB-lite"/>
    </source>
</evidence>
<feature type="transmembrane region" description="Helical" evidence="2">
    <location>
        <begin position="1023"/>
        <end position="1046"/>
    </location>
</feature>
<feature type="transmembrane region" description="Helical" evidence="2">
    <location>
        <begin position="21"/>
        <end position="40"/>
    </location>
</feature>
<proteinExistence type="predicted"/>
<keyword evidence="2" id="KW-0812">Transmembrane</keyword>
<reference evidence="3" key="1">
    <citation type="submission" date="2025-08" db="UniProtKB">
        <authorList>
            <consortium name="Ensembl"/>
        </authorList>
    </citation>
    <scope>IDENTIFICATION</scope>
</reference>
<name>A0A8C4R359_EPTBU</name>
<dbReference type="Ensembl" id="ENSEBUT00000024853.1">
    <property type="protein sequence ID" value="ENSEBUP00000024277.1"/>
    <property type="gene ID" value="ENSEBUG00000014956.1"/>
</dbReference>
<feature type="region of interest" description="Disordered" evidence="1">
    <location>
        <begin position="1138"/>
        <end position="1221"/>
    </location>
</feature>
<dbReference type="Proteomes" id="UP000694388">
    <property type="component" value="Unplaced"/>
</dbReference>
<feature type="compositionally biased region" description="Basic residues" evidence="1">
    <location>
        <begin position="1359"/>
        <end position="1370"/>
    </location>
</feature>
<organism evidence="3 4">
    <name type="scientific">Eptatretus burgeri</name>
    <name type="common">Inshore hagfish</name>
    <dbReference type="NCBI Taxonomy" id="7764"/>
    <lineage>
        <taxon>Eukaryota</taxon>
        <taxon>Metazoa</taxon>
        <taxon>Chordata</taxon>
        <taxon>Craniata</taxon>
        <taxon>Vertebrata</taxon>
        <taxon>Cyclostomata</taxon>
        <taxon>Myxini</taxon>
        <taxon>Myxiniformes</taxon>
        <taxon>Myxinidae</taxon>
        <taxon>Eptatretinae</taxon>
        <taxon>Eptatretus</taxon>
    </lineage>
</organism>